<feature type="transmembrane region" description="Helical" evidence="7">
    <location>
        <begin position="117"/>
        <end position="138"/>
    </location>
</feature>
<reference evidence="9 12" key="1">
    <citation type="submission" date="2016-04" db="EMBL/GenBank/DDBJ databases">
        <authorList>
            <person name="Evans L.H."/>
            <person name="Alamgir A."/>
            <person name="Owens N."/>
            <person name="Weber N.D."/>
            <person name="Virtaneva K."/>
            <person name="Barbian K."/>
            <person name="Babar A."/>
            <person name="Rosenke K."/>
        </authorList>
    </citation>
    <scope>NUCLEOTIDE SEQUENCE [LARGE SCALE GENOMIC DNA]</scope>
    <source>
        <strain evidence="9">S5</strain>
        <strain evidence="12">S5(T) (JCM 30642 \VKM B-2941)</strain>
    </source>
</reference>
<dbReference type="Proteomes" id="UP000195607">
    <property type="component" value="Chromosome I"/>
</dbReference>
<dbReference type="EMBL" id="LT719092">
    <property type="protein sequence ID" value="SJK85051.1"/>
    <property type="molecule type" value="Genomic_DNA"/>
</dbReference>
<dbReference type="InterPro" id="IPR035906">
    <property type="entry name" value="MetI-like_sf"/>
</dbReference>
<reference evidence="11" key="2">
    <citation type="submission" date="2016-06" db="EMBL/GenBank/DDBJ databases">
        <authorList>
            <person name="Toshchakov V.S."/>
        </authorList>
    </citation>
    <scope>NUCLEOTIDE SEQUENCE [LARGE SCALE GENOMIC DNA]</scope>
    <source>
        <strain>PM4 (JCM 30641</strain>
        <strain evidence="11">\VKM B-2940)</strain>
    </source>
</reference>
<evidence type="ECO:0000313" key="10">
    <source>
        <dbReference type="EMBL" id="SJK85051.1"/>
    </source>
</evidence>
<dbReference type="EMBL" id="LT671858">
    <property type="protein sequence ID" value="SIM68429.1"/>
    <property type="molecule type" value="Genomic_DNA"/>
</dbReference>
<evidence type="ECO:0000256" key="4">
    <source>
        <dbReference type="ARBA" id="ARBA00022692"/>
    </source>
</evidence>
<evidence type="ECO:0000256" key="3">
    <source>
        <dbReference type="ARBA" id="ARBA00022475"/>
    </source>
</evidence>
<dbReference type="Proteomes" id="UP000187822">
    <property type="component" value="Chromosome I"/>
</dbReference>
<dbReference type="CDD" id="cd06261">
    <property type="entry name" value="TM_PBP2"/>
    <property type="match status" value="1"/>
</dbReference>
<protein>
    <submittedName>
        <fullName evidence="9">CUT1 family ABC transporter permease</fullName>
    </submittedName>
</protein>
<evidence type="ECO:0000256" key="2">
    <source>
        <dbReference type="ARBA" id="ARBA00022448"/>
    </source>
</evidence>
<dbReference type="AlphaFoldDB" id="A0A1N5V710"/>
<feature type="domain" description="ABC transmembrane type-1" evidence="8">
    <location>
        <begin position="80"/>
        <end position="293"/>
    </location>
</feature>
<proteinExistence type="inferred from homology"/>
<evidence type="ECO:0000256" key="1">
    <source>
        <dbReference type="ARBA" id="ARBA00004651"/>
    </source>
</evidence>
<dbReference type="GO" id="GO:0055085">
    <property type="term" value="P:transmembrane transport"/>
    <property type="evidence" value="ECO:0007669"/>
    <property type="project" value="InterPro"/>
</dbReference>
<keyword evidence="3" id="KW-1003">Cell membrane</keyword>
<dbReference type="PANTHER" id="PTHR30193">
    <property type="entry name" value="ABC TRANSPORTER PERMEASE PROTEIN"/>
    <property type="match status" value="1"/>
</dbReference>
<sequence length="303" mass="34655">MNNSSLKNKKKKIDLKLEARYGYLLVAPLMMLIIVFTFFPAVYSFAISLFHYNPFGHIVFFVGLANYDTVLHSGLFAKAILDVLYYTVVVVTIQTILAFMFAILFNHKMMVSRISRAFVFIPAIVSSVALSIIFIWVFSDQGLINYFISFFGVKPINFFFSTTYAFPAIMALNIFSTTPYFMIIYLAGLQTIPRSVLEAASLDGVKSGWHRFRYIYAPMLNFTTFIVVILGIIGSMQLFDQIYVITDGGPSHSTYVPLMFIYNRTFIYFGEVGLSAAASFILFFAILFITLMQRRYLKDTRWT</sequence>
<evidence type="ECO:0000256" key="5">
    <source>
        <dbReference type="ARBA" id="ARBA00022989"/>
    </source>
</evidence>
<feature type="transmembrane region" description="Helical" evidence="7">
    <location>
        <begin position="266"/>
        <end position="291"/>
    </location>
</feature>
<gene>
    <name evidence="10" type="ORF">CPM_1248</name>
    <name evidence="9" type="ORF">CSP5_1246</name>
</gene>
<feature type="transmembrane region" description="Helical" evidence="7">
    <location>
        <begin position="83"/>
        <end position="105"/>
    </location>
</feature>
<accession>A0A1N5V710</accession>
<dbReference type="GO" id="GO:0005886">
    <property type="term" value="C:plasma membrane"/>
    <property type="evidence" value="ECO:0007669"/>
    <property type="project" value="UniProtKB-SubCell"/>
</dbReference>
<reference evidence="10" key="3">
    <citation type="submission" date="2016-06" db="EMBL/GenBank/DDBJ databases">
        <authorList>
            <person name="Olsen C.W."/>
            <person name="Carey S."/>
            <person name="Hinshaw L."/>
            <person name="Karasin A.I."/>
        </authorList>
    </citation>
    <scope>NUCLEOTIDE SEQUENCE [LARGE SCALE GENOMIC DNA]</scope>
    <source>
        <strain evidence="10">PM4</strain>
    </source>
</reference>
<feature type="transmembrane region" description="Helical" evidence="7">
    <location>
        <begin position="21"/>
        <end position="46"/>
    </location>
</feature>
<dbReference type="STRING" id="1673428.CPM_1248"/>
<evidence type="ECO:0000313" key="12">
    <source>
        <dbReference type="Proteomes" id="UP000195607"/>
    </source>
</evidence>
<feature type="transmembrane region" description="Helical" evidence="7">
    <location>
        <begin position="158"/>
        <end position="187"/>
    </location>
</feature>
<keyword evidence="6 7" id="KW-0472">Membrane</keyword>
<evidence type="ECO:0000259" key="8">
    <source>
        <dbReference type="PROSITE" id="PS50928"/>
    </source>
</evidence>
<evidence type="ECO:0000256" key="7">
    <source>
        <dbReference type="RuleBase" id="RU363032"/>
    </source>
</evidence>
<dbReference type="Pfam" id="PF00528">
    <property type="entry name" value="BPD_transp_1"/>
    <property type="match status" value="1"/>
</dbReference>
<keyword evidence="5 7" id="KW-1133">Transmembrane helix</keyword>
<dbReference type="RefSeq" id="WP_077076384.1">
    <property type="nucleotide sequence ID" value="NZ_LT671858.1"/>
</dbReference>
<keyword evidence="4 7" id="KW-0812">Transmembrane</keyword>
<dbReference type="PANTHER" id="PTHR30193:SF37">
    <property type="entry name" value="INNER MEMBRANE ABC TRANSPORTER PERMEASE PROTEIN YCJO"/>
    <property type="match status" value="1"/>
</dbReference>
<dbReference type="SUPFAM" id="SSF161098">
    <property type="entry name" value="MetI-like"/>
    <property type="match status" value="1"/>
</dbReference>
<dbReference type="Gene3D" id="1.10.3720.10">
    <property type="entry name" value="MetI-like"/>
    <property type="match status" value="1"/>
</dbReference>
<comment type="subcellular location">
    <subcellularLocation>
        <location evidence="1 7">Cell membrane</location>
        <topology evidence="1 7">Multi-pass membrane protein</topology>
    </subcellularLocation>
</comment>
<dbReference type="GeneID" id="41588497"/>
<name>A0A1N5V710_9ARCH</name>
<keyword evidence="2 7" id="KW-0813">Transport</keyword>
<dbReference type="OrthoDB" id="45815at2157"/>
<comment type="similarity">
    <text evidence="7">Belongs to the binding-protein-dependent transport system permease family.</text>
</comment>
<dbReference type="InterPro" id="IPR051393">
    <property type="entry name" value="ABC_transporter_permease"/>
</dbReference>
<dbReference type="PROSITE" id="PS50928">
    <property type="entry name" value="ABC_TM1"/>
    <property type="match status" value="1"/>
</dbReference>
<dbReference type="InterPro" id="IPR000515">
    <property type="entry name" value="MetI-like"/>
</dbReference>
<keyword evidence="11" id="KW-1185">Reference proteome</keyword>
<evidence type="ECO:0000313" key="11">
    <source>
        <dbReference type="Proteomes" id="UP000187822"/>
    </source>
</evidence>
<dbReference type="KEGG" id="cdiv:CPM_1248"/>
<feature type="transmembrane region" description="Helical" evidence="7">
    <location>
        <begin position="214"/>
        <end position="233"/>
    </location>
</feature>
<organism evidence="9 12">
    <name type="scientific">Cuniculiplasma divulgatum</name>
    <dbReference type="NCBI Taxonomy" id="1673428"/>
    <lineage>
        <taxon>Archaea</taxon>
        <taxon>Methanobacteriati</taxon>
        <taxon>Thermoplasmatota</taxon>
        <taxon>Thermoplasmata</taxon>
        <taxon>Thermoplasmatales</taxon>
        <taxon>Cuniculiplasmataceae</taxon>
        <taxon>Cuniculiplasma</taxon>
    </lineage>
</organism>
<evidence type="ECO:0000313" key="9">
    <source>
        <dbReference type="EMBL" id="SIM68429.1"/>
    </source>
</evidence>
<evidence type="ECO:0000256" key="6">
    <source>
        <dbReference type="ARBA" id="ARBA00023136"/>
    </source>
</evidence>